<dbReference type="SMART" id="SM00338">
    <property type="entry name" value="BRLZ"/>
    <property type="match status" value="1"/>
</dbReference>
<dbReference type="GO" id="GO:0000978">
    <property type="term" value="F:RNA polymerase II cis-regulatory region sequence-specific DNA binding"/>
    <property type="evidence" value="ECO:0007669"/>
    <property type="project" value="TreeGrafter"/>
</dbReference>
<evidence type="ECO:0000313" key="18">
    <source>
        <dbReference type="Proteomes" id="UP001258017"/>
    </source>
</evidence>
<dbReference type="Gene3D" id="1.20.5.170">
    <property type="match status" value="1"/>
</dbReference>
<keyword evidence="11" id="KW-0804">Transcription</keyword>
<dbReference type="SUPFAM" id="SSF57959">
    <property type="entry name" value="Leucine zipper domain"/>
    <property type="match status" value="1"/>
</dbReference>
<comment type="similarity">
    <text evidence="2">Belongs to the bZIP family. ATF subfamily.</text>
</comment>
<keyword evidence="7" id="KW-0805">Transcription regulation</keyword>
<dbReference type="FunFam" id="1.20.5.170:FF:000042">
    <property type="entry name" value="Cyclic AMP-responsive element-binding protein 3-like protein 3"/>
    <property type="match status" value="1"/>
</dbReference>
<feature type="region of interest" description="Disordered" evidence="15">
    <location>
        <begin position="440"/>
        <end position="460"/>
    </location>
</feature>
<name>A0AAD9R954_9HYME</name>
<dbReference type="InterPro" id="IPR046347">
    <property type="entry name" value="bZIP_sf"/>
</dbReference>
<dbReference type="GO" id="GO:0005789">
    <property type="term" value="C:endoplasmic reticulum membrane"/>
    <property type="evidence" value="ECO:0007669"/>
    <property type="project" value="UniProtKB-SubCell"/>
</dbReference>
<evidence type="ECO:0000256" key="9">
    <source>
        <dbReference type="ARBA" id="ARBA00023136"/>
    </source>
</evidence>
<dbReference type="PANTHER" id="PTHR45996:SF3">
    <property type="entry name" value="CREB-H TRANSCRIPTION FACTOR HOMOLOG LET-607"/>
    <property type="match status" value="1"/>
</dbReference>
<dbReference type="GO" id="GO:0000981">
    <property type="term" value="F:DNA-binding transcription factor activity, RNA polymerase II-specific"/>
    <property type="evidence" value="ECO:0007669"/>
    <property type="project" value="TreeGrafter"/>
</dbReference>
<keyword evidence="18" id="KW-1185">Reference proteome</keyword>
<dbReference type="InterPro" id="IPR051381">
    <property type="entry name" value="CREB_ATF_subfamily"/>
</dbReference>
<evidence type="ECO:0000256" key="1">
    <source>
        <dbReference type="ARBA" id="ARBA00004648"/>
    </source>
</evidence>
<sequence>MSSSSSSDMNFMDLLFSRGEDAFLKDVVKDEPFVDHNYSDDAIAAEEWPTNPDDFLDSIFKLEDNQFNLIENDLEAIPSSSSDSGLSSALSLSCEQQLSPLLPIEEDQVEVSNSDLSSPQNFMDFDSLGSPNQSMGSVDSPIRSVVSSNIGSPATDVNEEMDFEPTLVAVVNPNNTVPDPTPTSTPEQQPTINMETLIKQQAHVAPQENTVNVRNLTCNGKRNIRQLIRVTPMGSGNPRSILLPVSLKDMKEVRTIKIINASQARNLKGFKINQANIINKPVQMTIKQEDSSSEKGCNSSDEISETDSPYPRLKLNAEEKRLLQKEGITLPTHYPLTKHEERELKRIRRKIRNKISAQDSRKRKKEYVDGLEDRVKQCTEENMTLLKRIKALQSQNQSLAGQLKRLQALIQKSNKSAQPATCLMVLLLSLALVAVPNLRPHSNSNNELTKEQEQPEKMPPLAGRSRTLLYTKQLKDEELQQYGEELLQEVEGLLDHDYSPVVQMPLYKRPRLENNEANQKYIASSDQVGGTLGAVLGSVLGGQEAFMKPSNRKYIEPPLDDVWPPPNPGGQTEPKVVDKLQALTNELKINISDSEGTRTVLVKVPREQ</sequence>
<dbReference type="PANTHER" id="PTHR45996">
    <property type="entry name" value="AGAP001464-PB"/>
    <property type="match status" value="1"/>
</dbReference>
<reference evidence="17" key="2">
    <citation type="journal article" date="2023" name="Commun. Biol.">
        <title>Intrasexual cuticular hydrocarbon dimorphism in a wasp sheds light on hydrocarbon biosynthesis genes in Hymenoptera.</title>
        <authorList>
            <person name="Moris V.C."/>
            <person name="Podsiadlowski L."/>
            <person name="Martin S."/>
            <person name="Oeyen J.P."/>
            <person name="Donath A."/>
            <person name="Petersen M."/>
            <person name="Wilbrandt J."/>
            <person name="Misof B."/>
            <person name="Liedtke D."/>
            <person name="Thamm M."/>
            <person name="Scheiner R."/>
            <person name="Schmitt T."/>
            <person name="Niehuis O."/>
        </authorList>
    </citation>
    <scope>NUCLEOTIDE SEQUENCE</scope>
    <source>
        <strain evidence="17">GBR_01_08_01A</strain>
    </source>
</reference>
<evidence type="ECO:0000256" key="11">
    <source>
        <dbReference type="ARBA" id="ARBA00023163"/>
    </source>
</evidence>
<keyword evidence="12" id="KW-0325">Glycoprotein</keyword>
<keyword evidence="5" id="KW-0735">Signal-anchor</keyword>
<evidence type="ECO:0000256" key="4">
    <source>
        <dbReference type="ARBA" id="ARBA00022824"/>
    </source>
</evidence>
<feature type="region of interest" description="Disordered" evidence="15">
    <location>
        <begin position="286"/>
        <end position="311"/>
    </location>
</feature>
<dbReference type="PROSITE" id="PS50217">
    <property type="entry name" value="BZIP"/>
    <property type="match status" value="1"/>
</dbReference>
<evidence type="ECO:0000256" key="3">
    <source>
        <dbReference type="ARBA" id="ARBA00022692"/>
    </source>
</evidence>
<evidence type="ECO:0000256" key="12">
    <source>
        <dbReference type="ARBA" id="ARBA00023180"/>
    </source>
</evidence>
<proteinExistence type="inferred from homology"/>
<keyword evidence="13" id="KW-0539">Nucleus</keyword>
<keyword evidence="10" id="KW-0010">Activator</keyword>
<evidence type="ECO:0000256" key="8">
    <source>
        <dbReference type="ARBA" id="ARBA00023125"/>
    </source>
</evidence>
<keyword evidence="6" id="KW-1133">Transmembrane helix</keyword>
<dbReference type="InterPro" id="IPR004827">
    <property type="entry name" value="bZIP"/>
</dbReference>
<dbReference type="Proteomes" id="UP001258017">
    <property type="component" value="Unassembled WGS sequence"/>
</dbReference>
<evidence type="ECO:0000313" key="17">
    <source>
        <dbReference type="EMBL" id="KAK2575140.1"/>
    </source>
</evidence>
<evidence type="ECO:0000256" key="2">
    <source>
        <dbReference type="ARBA" id="ARBA00009050"/>
    </source>
</evidence>
<keyword evidence="14" id="KW-0175">Coiled coil</keyword>
<comment type="subcellular location">
    <subcellularLocation>
        <location evidence="1">Endoplasmic reticulum membrane</location>
        <topology evidence="1">Single-pass type II membrane protein</topology>
    </subcellularLocation>
</comment>
<feature type="domain" description="BZIP" evidence="16">
    <location>
        <begin position="343"/>
        <end position="406"/>
    </location>
</feature>
<evidence type="ECO:0000256" key="13">
    <source>
        <dbReference type="ARBA" id="ARBA00023242"/>
    </source>
</evidence>
<keyword evidence="3" id="KW-0812">Transmembrane</keyword>
<evidence type="ECO:0000256" key="10">
    <source>
        <dbReference type="ARBA" id="ARBA00023159"/>
    </source>
</evidence>
<keyword evidence="8" id="KW-0238">DNA-binding</keyword>
<evidence type="ECO:0000256" key="15">
    <source>
        <dbReference type="SAM" id="MobiDB-lite"/>
    </source>
</evidence>
<organism evidence="17 18">
    <name type="scientific">Odynerus spinipes</name>
    <dbReference type="NCBI Taxonomy" id="1348599"/>
    <lineage>
        <taxon>Eukaryota</taxon>
        <taxon>Metazoa</taxon>
        <taxon>Ecdysozoa</taxon>
        <taxon>Arthropoda</taxon>
        <taxon>Hexapoda</taxon>
        <taxon>Insecta</taxon>
        <taxon>Pterygota</taxon>
        <taxon>Neoptera</taxon>
        <taxon>Endopterygota</taxon>
        <taxon>Hymenoptera</taxon>
        <taxon>Apocrita</taxon>
        <taxon>Aculeata</taxon>
        <taxon>Vespoidea</taxon>
        <taxon>Vespidae</taxon>
        <taxon>Eumeninae</taxon>
        <taxon>Odynerus</taxon>
    </lineage>
</organism>
<reference evidence="17" key="1">
    <citation type="submission" date="2021-08" db="EMBL/GenBank/DDBJ databases">
        <authorList>
            <person name="Misof B."/>
            <person name="Oliver O."/>
            <person name="Podsiadlowski L."/>
            <person name="Donath A."/>
            <person name="Peters R."/>
            <person name="Mayer C."/>
            <person name="Rust J."/>
            <person name="Gunkel S."/>
            <person name="Lesny P."/>
            <person name="Martin S."/>
            <person name="Oeyen J.P."/>
            <person name="Petersen M."/>
            <person name="Panagiotis P."/>
            <person name="Wilbrandt J."/>
            <person name="Tanja T."/>
        </authorList>
    </citation>
    <scope>NUCLEOTIDE SEQUENCE</scope>
    <source>
        <strain evidence="17">GBR_01_08_01A</strain>
        <tissue evidence="17">Thorax + abdomen</tissue>
    </source>
</reference>
<comment type="caution">
    <text evidence="17">The sequence shown here is derived from an EMBL/GenBank/DDBJ whole genome shotgun (WGS) entry which is preliminary data.</text>
</comment>
<protein>
    <recommendedName>
        <fullName evidence="16">BZIP domain-containing protein</fullName>
    </recommendedName>
</protein>
<dbReference type="AlphaFoldDB" id="A0AAD9R954"/>
<gene>
    <name evidence="17" type="ORF">KPH14_008857</name>
</gene>
<dbReference type="CDD" id="cd14689">
    <property type="entry name" value="bZIP_CREB3"/>
    <property type="match status" value="1"/>
</dbReference>
<dbReference type="Pfam" id="PF00170">
    <property type="entry name" value="bZIP_1"/>
    <property type="match status" value="1"/>
</dbReference>
<keyword evidence="9" id="KW-0472">Membrane</keyword>
<feature type="coiled-coil region" evidence="14">
    <location>
        <begin position="361"/>
        <end position="409"/>
    </location>
</feature>
<evidence type="ECO:0000256" key="7">
    <source>
        <dbReference type="ARBA" id="ARBA00023015"/>
    </source>
</evidence>
<evidence type="ECO:0000256" key="6">
    <source>
        <dbReference type="ARBA" id="ARBA00022989"/>
    </source>
</evidence>
<evidence type="ECO:0000256" key="5">
    <source>
        <dbReference type="ARBA" id="ARBA00022968"/>
    </source>
</evidence>
<evidence type="ECO:0000259" key="16">
    <source>
        <dbReference type="PROSITE" id="PS50217"/>
    </source>
</evidence>
<keyword evidence="4" id="KW-0256">Endoplasmic reticulum</keyword>
<evidence type="ECO:0000256" key="14">
    <source>
        <dbReference type="SAM" id="Coils"/>
    </source>
</evidence>
<dbReference type="GO" id="GO:0005634">
    <property type="term" value="C:nucleus"/>
    <property type="evidence" value="ECO:0007669"/>
    <property type="project" value="UniProtKB-ARBA"/>
</dbReference>
<dbReference type="EMBL" id="JAIFRP010004521">
    <property type="protein sequence ID" value="KAK2575140.1"/>
    <property type="molecule type" value="Genomic_DNA"/>
</dbReference>
<accession>A0AAD9R954</accession>